<dbReference type="GO" id="GO:0005737">
    <property type="term" value="C:cytoplasm"/>
    <property type="evidence" value="ECO:0007669"/>
    <property type="project" value="TreeGrafter"/>
</dbReference>
<evidence type="ECO:0000313" key="2">
    <source>
        <dbReference type="EMBL" id="KAH9314888.1"/>
    </source>
</evidence>
<evidence type="ECO:0000313" key="3">
    <source>
        <dbReference type="Proteomes" id="UP000824469"/>
    </source>
</evidence>
<name>A0AA38G529_TAXCH</name>
<dbReference type="PANTHER" id="PTHR10055">
    <property type="entry name" value="TRYPTOPHANYL-TRNA SYNTHETASE"/>
    <property type="match status" value="1"/>
</dbReference>
<sequence length="143" mass="16096">MEEDKVEEGEKEQIVTPWEVAASKEGGRIDYDKLIVQFGCQKLDKSIVERVEKLTGKPAHVFLRRGVFFAHSTVQHLTATQHFAAAQDLQNSVSKCQLLAAMQQAGGTLHAHAMSEHLYAYRMLEVQPLHLQEEQSSLGHKMN</sequence>
<feature type="non-terminal residue" evidence="2">
    <location>
        <position position="1"/>
    </location>
</feature>
<accession>A0AA38G529</accession>
<evidence type="ECO:0000256" key="1">
    <source>
        <dbReference type="ARBA" id="ARBA00030268"/>
    </source>
</evidence>
<dbReference type="GO" id="GO:0006436">
    <property type="term" value="P:tryptophanyl-tRNA aminoacylation"/>
    <property type="evidence" value="ECO:0007669"/>
    <property type="project" value="TreeGrafter"/>
</dbReference>
<dbReference type="Gene3D" id="3.40.50.620">
    <property type="entry name" value="HUPs"/>
    <property type="match status" value="1"/>
</dbReference>
<gene>
    <name evidence="2" type="ORF">KI387_023515</name>
</gene>
<dbReference type="EMBL" id="JAHRHJ020000005">
    <property type="protein sequence ID" value="KAH9314888.1"/>
    <property type="molecule type" value="Genomic_DNA"/>
</dbReference>
<dbReference type="SUPFAM" id="SSF52374">
    <property type="entry name" value="Nucleotidylyl transferase"/>
    <property type="match status" value="1"/>
</dbReference>
<protein>
    <recommendedName>
        <fullName evidence="1">Tryptophanyl-tRNA synthetase</fullName>
    </recommendedName>
</protein>
<proteinExistence type="predicted"/>
<dbReference type="InterPro" id="IPR014729">
    <property type="entry name" value="Rossmann-like_a/b/a_fold"/>
</dbReference>
<dbReference type="PANTHER" id="PTHR10055:SF1">
    <property type="entry name" value="TRYPTOPHAN--TRNA LIGASE, CYTOPLASMIC"/>
    <property type="match status" value="1"/>
</dbReference>
<dbReference type="Proteomes" id="UP000824469">
    <property type="component" value="Unassembled WGS sequence"/>
</dbReference>
<dbReference type="GO" id="GO:0004830">
    <property type="term" value="F:tryptophan-tRNA ligase activity"/>
    <property type="evidence" value="ECO:0007669"/>
    <property type="project" value="TreeGrafter"/>
</dbReference>
<reference evidence="2 3" key="1">
    <citation type="journal article" date="2021" name="Nat. Plants">
        <title>The Taxus genome provides insights into paclitaxel biosynthesis.</title>
        <authorList>
            <person name="Xiong X."/>
            <person name="Gou J."/>
            <person name="Liao Q."/>
            <person name="Li Y."/>
            <person name="Zhou Q."/>
            <person name="Bi G."/>
            <person name="Li C."/>
            <person name="Du R."/>
            <person name="Wang X."/>
            <person name="Sun T."/>
            <person name="Guo L."/>
            <person name="Liang H."/>
            <person name="Lu P."/>
            <person name="Wu Y."/>
            <person name="Zhang Z."/>
            <person name="Ro D.K."/>
            <person name="Shang Y."/>
            <person name="Huang S."/>
            <person name="Yan J."/>
        </authorList>
    </citation>
    <scope>NUCLEOTIDE SEQUENCE [LARGE SCALE GENOMIC DNA]</scope>
    <source>
        <strain evidence="2">Ta-2019</strain>
    </source>
</reference>
<organism evidence="2 3">
    <name type="scientific">Taxus chinensis</name>
    <name type="common">Chinese yew</name>
    <name type="synonym">Taxus wallichiana var. chinensis</name>
    <dbReference type="NCBI Taxonomy" id="29808"/>
    <lineage>
        <taxon>Eukaryota</taxon>
        <taxon>Viridiplantae</taxon>
        <taxon>Streptophyta</taxon>
        <taxon>Embryophyta</taxon>
        <taxon>Tracheophyta</taxon>
        <taxon>Spermatophyta</taxon>
        <taxon>Pinopsida</taxon>
        <taxon>Pinidae</taxon>
        <taxon>Conifers II</taxon>
        <taxon>Cupressales</taxon>
        <taxon>Taxaceae</taxon>
        <taxon>Taxus</taxon>
    </lineage>
</organism>
<dbReference type="AlphaFoldDB" id="A0AA38G529"/>
<keyword evidence="3" id="KW-1185">Reference proteome</keyword>
<comment type="caution">
    <text evidence="2">The sequence shown here is derived from an EMBL/GenBank/DDBJ whole genome shotgun (WGS) entry which is preliminary data.</text>
</comment>